<proteinExistence type="predicted"/>
<dbReference type="Proteomes" id="UP000887159">
    <property type="component" value="Unassembled WGS sequence"/>
</dbReference>
<evidence type="ECO:0000313" key="2">
    <source>
        <dbReference type="Proteomes" id="UP000887159"/>
    </source>
</evidence>
<reference evidence="1" key="1">
    <citation type="submission" date="2020-08" db="EMBL/GenBank/DDBJ databases">
        <title>Multicomponent nature underlies the extraordinary mechanical properties of spider dragline silk.</title>
        <authorList>
            <person name="Kono N."/>
            <person name="Nakamura H."/>
            <person name="Mori M."/>
            <person name="Yoshida Y."/>
            <person name="Ohtoshi R."/>
            <person name="Malay A.D."/>
            <person name="Moran D.A.P."/>
            <person name="Tomita M."/>
            <person name="Numata K."/>
            <person name="Arakawa K."/>
        </authorList>
    </citation>
    <scope>NUCLEOTIDE SEQUENCE</scope>
</reference>
<evidence type="ECO:0000313" key="1">
    <source>
        <dbReference type="EMBL" id="GFY24280.1"/>
    </source>
</evidence>
<keyword evidence="2" id="KW-1185">Reference proteome</keyword>
<gene>
    <name evidence="1" type="ORF">TNCV_1013291</name>
</gene>
<name>A0A8X6VXL5_TRICX</name>
<protein>
    <submittedName>
        <fullName evidence="1">Uncharacterized protein</fullName>
    </submittedName>
</protein>
<comment type="caution">
    <text evidence="1">The sequence shown here is derived from an EMBL/GenBank/DDBJ whole genome shotgun (WGS) entry which is preliminary data.</text>
</comment>
<accession>A0A8X6VXL5</accession>
<organism evidence="1 2">
    <name type="scientific">Trichonephila clavipes</name>
    <name type="common">Golden silk orbweaver</name>
    <name type="synonym">Nephila clavipes</name>
    <dbReference type="NCBI Taxonomy" id="2585209"/>
    <lineage>
        <taxon>Eukaryota</taxon>
        <taxon>Metazoa</taxon>
        <taxon>Ecdysozoa</taxon>
        <taxon>Arthropoda</taxon>
        <taxon>Chelicerata</taxon>
        <taxon>Arachnida</taxon>
        <taxon>Araneae</taxon>
        <taxon>Araneomorphae</taxon>
        <taxon>Entelegynae</taxon>
        <taxon>Araneoidea</taxon>
        <taxon>Nephilidae</taxon>
        <taxon>Trichonephila</taxon>
    </lineage>
</organism>
<sequence>MPAMTRYLDHWATSAHKSIITARLTMKNFKANRRLFGDGPRNFEPWSSDEDVIWSGTPSPNFHTTQTKSCVLRGVALLVVQMKAVVPTRRSDKLDPDVFEERTLLYNAAS</sequence>
<dbReference type="EMBL" id="BMAU01021369">
    <property type="protein sequence ID" value="GFY24280.1"/>
    <property type="molecule type" value="Genomic_DNA"/>
</dbReference>
<dbReference type="AlphaFoldDB" id="A0A8X6VXL5"/>